<feature type="transmembrane region" description="Helical" evidence="10">
    <location>
        <begin position="316"/>
        <end position="340"/>
    </location>
</feature>
<keyword evidence="3" id="KW-0813">Transport</keyword>
<comment type="similarity">
    <text evidence="2">Belongs to the ABC transporter superfamily. ABCA family.</text>
</comment>
<evidence type="ECO:0000256" key="8">
    <source>
        <dbReference type="ARBA" id="ARBA00022989"/>
    </source>
</evidence>
<feature type="transmembrane region" description="Helical" evidence="10">
    <location>
        <begin position="838"/>
        <end position="858"/>
    </location>
</feature>
<feature type="transmembrane region" description="Helical" evidence="10">
    <location>
        <begin position="283"/>
        <end position="304"/>
    </location>
</feature>
<dbReference type="SUPFAM" id="SSF52540">
    <property type="entry name" value="P-loop containing nucleoside triphosphate hydrolases"/>
    <property type="match status" value="2"/>
</dbReference>
<evidence type="ECO:0000256" key="10">
    <source>
        <dbReference type="SAM" id="Phobius"/>
    </source>
</evidence>
<gene>
    <name evidence="12" type="ORF">K432DRAFT_331089</name>
</gene>
<dbReference type="PANTHER" id="PTHR19229">
    <property type="entry name" value="ATP-BINDING CASSETTE TRANSPORTER SUBFAMILY A ABCA"/>
    <property type="match status" value="1"/>
</dbReference>
<sequence>MVLPLFLRQIWTLAWKDLLLVLNRKRNASTIFRAFTIPIVLSIYMAFIIRVYWPHETYGIGTSTPIRALSAAMDSAGGGRNTLALCNYGARGGDIDKVIDIVATSAKQSGKTVQILHNPDDLLTLCRSTLSGTTKCYGAAEFYSSTNEGGLWNYTLRSDGSLGYQVNMQKNNNDAEIYPIPLQHAIDLAIATVGAGADTQALPSKIEEYPFTSKTQKQWDDSIRTDIQNANIHYIAIVWYLGFVGLAYQLVGVMAREREQGMADLIESMMPNIARWQPQAARLLGHHIAFTIVYFPGWVAMAIITKVGLFPNLSMGIIIIFNILAGLAINSFSILGASFFHKAQLSGITVIVVALILGIVAQITAKTMSTAGVAILSLIFTPMNYVFFFIFMARYEHLRLSTNLAKAAPGAPWRLPGIVFWIFFIVQIFAYPLLGSLVERYLYGTASKRGRTVTYDEGSDPVTLTNFTKHYFPNWFYRVIAPFLGIRKNTVVAVNDLSLSAMKGQIMVLVGANGCGKSTTLNAIAGLNDVTTGSIILDGTGGIGICPQKNVLWDSLTVEQHARIFYRIKTNTISPTADGELSQLIYDCGLTDKLKAYATTLSGGQKRKLQLIMMLTGGSKVCCVDEVSGGLDPLSRRKVWDILLAERGNRTIILTTHFLDEAEFLADHMVIMSKGELKAEGSVSELKNKLGGGYRIHLLHGTGYGPPPEIGDLFIGIPKEIMYDQTVYTVPDNGRAMHIIKQFESQGIMKYQVTGPTIEEVFMKLAEDPDVEKTSESLDSTLGHAITPAGSHHKEKATATATHITNGEPLLSGKRIGFIRQAFILFQKRMIILRRNCIPYAAAFLIPVIACALISILIKDFKYPGCSPRQQVGDADLQTLSTDTGYKPLLVLGPTSALLNADLSKFQALLPEQFGDANTSASAIFQYIHLVDTIDQYNSFINQNYMNVTPGGFFLGGNGSMPTFSYFSNIGFRGVYSAIFMQNALDVLLTNITITTQFRSFNYPWPSDTGNSIQFIFYFGLIMACYPAFFTLYPTVERLRKIRALEYSNGVRSLPLWLAYLSFDWLIALLVSVFVTVIMAGAAKNAWWNLPYLFIILFLYGLASILWSYMISLLARSQLSGFAIAAGTQAFMLLMYLTAVFNIESRVDPAHVNADITIVNFTINLITPIGNLIRGMIISMNLFTAICSGAPPVVATYPGSIKLYGGPIVYLIGQSLVLFSILILSDHGWKLSWLKKSAPAPDVEEHDTKEKEVLDEIERVKTSDDGLRVLHLTKNFKSKAAGTMTAVDDLSFGVKKGEMFALVGPNGAGKSTTITMLRGEIQPSRKGGEIFIFGIDVGKERKTARSHLGVCPQFDAVDQMTVLEHLEFYAGVRGVDDVKHNARQVVKAVGLGNFAGRMASRLSGGNKRKLSLGIALIGNPEVVLLDEPSSGMDPLAKRQMWKTLTSFVPNRSILLTTHSMEEADHLANRVAVLAKRMLDIGSTGHLRQKHGYGFHVHLISKSAPLTPVEEMEKVKEWIEQRLPGAQLEGLPYHGQMRFNIPAGNQLPRRDFSGTRNLGEKEAGEDVQALDVGEGGSADGGVSVGRLFVLLEENKKELGLEFYSVSPSTFDEVFLRVVEKHNVGEEDTPVVKKDLKYYMKNMGRIFLG</sequence>
<dbReference type="SMART" id="SM00382">
    <property type="entry name" value="AAA"/>
    <property type="match status" value="2"/>
</dbReference>
<feature type="transmembrane region" description="Helical" evidence="10">
    <location>
        <begin position="1122"/>
        <end position="1143"/>
    </location>
</feature>
<organism evidence="12 13">
    <name type="scientific">Lepidopterella palustris CBS 459.81</name>
    <dbReference type="NCBI Taxonomy" id="1314670"/>
    <lineage>
        <taxon>Eukaryota</taxon>
        <taxon>Fungi</taxon>
        <taxon>Dikarya</taxon>
        <taxon>Ascomycota</taxon>
        <taxon>Pezizomycotina</taxon>
        <taxon>Dothideomycetes</taxon>
        <taxon>Pleosporomycetidae</taxon>
        <taxon>Mytilinidiales</taxon>
        <taxon>Argynnaceae</taxon>
        <taxon>Lepidopterella</taxon>
    </lineage>
</organism>
<dbReference type="InterPro" id="IPR003593">
    <property type="entry name" value="AAA+_ATPase"/>
</dbReference>
<dbReference type="CDD" id="cd03263">
    <property type="entry name" value="ABC_subfamily_A"/>
    <property type="match status" value="2"/>
</dbReference>
<feature type="transmembrane region" description="Helical" evidence="10">
    <location>
        <begin position="1208"/>
        <end position="1225"/>
    </location>
</feature>
<name>A0A8E2E7T0_9PEZI</name>
<feature type="transmembrane region" description="Helical" evidence="10">
    <location>
        <begin position="975"/>
        <end position="995"/>
    </location>
</feature>
<dbReference type="InterPro" id="IPR017871">
    <property type="entry name" value="ABC_transporter-like_CS"/>
</dbReference>
<feature type="non-terminal residue" evidence="12">
    <location>
        <position position="1647"/>
    </location>
</feature>
<keyword evidence="7" id="KW-0067">ATP-binding</keyword>
<dbReference type="EMBL" id="KV745031">
    <property type="protein sequence ID" value="OCK78942.1"/>
    <property type="molecule type" value="Genomic_DNA"/>
</dbReference>
<evidence type="ECO:0000256" key="1">
    <source>
        <dbReference type="ARBA" id="ARBA00004141"/>
    </source>
</evidence>
<feature type="transmembrane region" description="Helical" evidence="10">
    <location>
        <begin position="1057"/>
        <end position="1080"/>
    </location>
</feature>
<feature type="transmembrane region" description="Helical" evidence="10">
    <location>
        <begin position="232"/>
        <end position="251"/>
    </location>
</feature>
<evidence type="ECO:0000256" key="9">
    <source>
        <dbReference type="ARBA" id="ARBA00023136"/>
    </source>
</evidence>
<dbReference type="GO" id="GO:0005319">
    <property type="term" value="F:lipid transporter activity"/>
    <property type="evidence" value="ECO:0007669"/>
    <property type="project" value="TreeGrafter"/>
</dbReference>
<evidence type="ECO:0000259" key="11">
    <source>
        <dbReference type="PROSITE" id="PS50893"/>
    </source>
</evidence>
<dbReference type="Proteomes" id="UP000250266">
    <property type="component" value="Unassembled WGS sequence"/>
</dbReference>
<dbReference type="InterPro" id="IPR027417">
    <property type="entry name" value="P-loop_NTPase"/>
</dbReference>
<keyword evidence="4 10" id="KW-0812">Transmembrane</keyword>
<evidence type="ECO:0000256" key="3">
    <source>
        <dbReference type="ARBA" id="ARBA00022448"/>
    </source>
</evidence>
<dbReference type="Pfam" id="PF12698">
    <property type="entry name" value="ABC2_membrane_3"/>
    <property type="match status" value="1"/>
</dbReference>
<dbReference type="InterPro" id="IPR013525">
    <property type="entry name" value="ABC2_TM"/>
</dbReference>
<keyword evidence="5" id="KW-0677">Repeat</keyword>
<dbReference type="PROSITE" id="PS50893">
    <property type="entry name" value="ABC_TRANSPORTER_2"/>
    <property type="match status" value="2"/>
</dbReference>
<evidence type="ECO:0000256" key="7">
    <source>
        <dbReference type="ARBA" id="ARBA00022840"/>
    </source>
</evidence>
<feature type="transmembrane region" description="Helical" evidence="10">
    <location>
        <begin position="347"/>
        <end position="365"/>
    </location>
</feature>
<keyword evidence="9 10" id="KW-0472">Membrane</keyword>
<dbReference type="Pfam" id="PF00005">
    <property type="entry name" value="ABC_tran"/>
    <property type="match status" value="2"/>
</dbReference>
<feature type="transmembrane region" description="Helical" evidence="10">
    <location>
        <begin position="34"/>
        <end position="53"/>
    </location>
</feature>
<evidence type="ECO:0000256" key="2">
    <source>
        <dbReference type="ARBA" id="ARBA00008869"/>
    </source>
</evidence>
<dbReference type="GO" id="GO:0005524">
    <property type="term" value="F:ATP binding"/>
    <property type="evidence" value="ECO:0007669"/>
    <property type="project" value="UniProtKB-KW"/>
</dbReference>
<dbReference type="PANTHER" id="PTHR19229:SF36">
    <property type="entry name" value="ATP-BINDING CASSETTE SUB-FAMILY A MEMBER 2"/>
    <property type="match status" value="1"/>
</dbReference>
<dbReference type="InterPro" id="IPR026082">
    <property type="entry name" value="ABCA"/>
</dbReference>
<dbReference type="FunFam" id="3.40.50.300:FF:001345">
    <property type="entry name" value="Related to ABC transporter"/>
    <property type="match status" value="1"/>
</dbReference>
<accession>A0A8E2E7T0</accession>
<dbReference type="GO" id="GO:0140359">
    <property type="term" value="F:ABC-type transporter activity"/>
    <property type="evidence" value="ECO:0007669"/>
    <property type="project" value="InterPro"/>
</dbReference>
<feature type="domain" description="ABC transporter" evidence="11">
    <location>
        <begin position="1267"/>
        <end position="1500"/>
    </location>
</feature>
<feature type="transmembrane region" description="Helical" evidence="10">
    <location>
        <begin position="1092"/>
        <end position="1115"/>
    </location>
</feature>
<dbReference type="GO" id="GO:0016887">
    <property type="term" value="F:ATP hydrolysis activity"/>
    <property type="evidence" value="ECO:0007669"/>
    <property type="project" value="InterPro"/>
</dbReference>
<keyword evidence="13" id="KW-1185">Reference proteome</keyword>
<dbReference type="InterPro" id="IPR003439">
    <property type="entry name" value="ABC_transporter-like_ATP-bd"/>
</dbReference>
<evidence type="ECO:0000256" key="4">
    <source>
        <dbReference type="ARBA" id="ARBA00022692"/>
    </source>
</evidence>
<feature type="domain" description="ABC transporter" evidence="11">
    <location>
        <begin position="462"/>
        <end position="699"/>
    </location>
</feature>
<dbReference type="GO" id="GO:0016020">
    <property type="term" value="C:membrane"/>
    <property type="evidence" value="ECO:0007669"/>
    <property type="project" value="UniProtKB-SubCell"/>
</dbReference>
<dbReference type="PROSITE" id="PS00211">
    <property type="entry name" value="ABC_TRANSPORTER_1"/>
    <property type="match status" value="2"/>
</dbReference>
<dbReference type="OrthoDB" id="8061355at2759"/>
<feature type="transmembrane region" description="Helical" evidence="10">
    <location>
        <begin position="371"/>
        <end position="392"/>
    </location>
</feature>
<evidence type="ECO:0000256" key="6">
    <source>
        <dbReference type="ARBA" id="ARBA00022741"/>
    </source>
</evidence>
<evidence type="ECO:0000313" key="13">
    <source>
        <dbReference type="Proteomes" id="UP000250266"/>
    </source>
</evidence>
<evidence type="ECO:0000256" key="5">
    <source>
        <dbReference type="ARBA" id="ARBA00022737"/>
    </source>
</evidence>
<keyword evidence="6" id="KW-0547">Nucleotide-binding</keyword>
<proteinExistence type="inferred from homology"/>
<comment type="subcellular location">
    <subcellularLocation>
        <location evidence="1">Membrane</location>
        <topology evidence="1">Multi-pass membrane protein</topology>
    </subcellularLocation>
</comment>
<evidence type="ECO:0000313" key="12">
    <source>
        <dbReference type="EMBL" id="OCK78942.1"/>
    </source>
</evidence>
<feature type="transmembrane region" description="Helical" evidence="10">
    <location>
        <begin position="413"/>
        <end position="434"/>
    </location>
</feature>
<reference evidence="12 13" key="1">
    <citation type="journal article" date="2016" name="Nat. Commun.">
        <title>Ectomycorrhizal ecology is imprinted in the genome of the dominant symbiotic fungus Cenococcum geophilum.</title>
        <authorList>
            <consortium name="DOE Joint Genome Institute"/>
            <person name="Peter M."/>
            <person name="Kohler A."/>
            <person name="Ohm R.A."/>
            <person name="Kuo A."/>
            <person name="Krutzmann J."/>
            <person name="Morin E."/>
            <person name="Arend M."/>
            <person name="Barry K.W."/>
            <person name="Binder M."/>
            <person name="Choi C."/>
            <person name="Clum A."/>
            <person name="Copeland A."/>
            <person name="Grisel N."/>
            <person name="Haridas S."/>
            <person name="Kipfer T."/>
            <person name="LaButti K."/>
            <person name="Lindquist E."/>
            <person name="Lipzen A."/>
            <person name="Maire R."/>
            <person name="Meier B."/>
            <person name="Mihaltcheva S."/>
            <person name="Molinier V."/>
            <person name="Murat C."/>
            <person name="Poggeler S."/>
            <person name="Quandt C.A."/>
            <person name="Sperisen C."/>
            <person name="Tritt A."/>
            <person name="Tisserant E."/>
            <person name="Crous P.W."/>
            <person name="Henrissat B."/>
            <person name="Nehls U."/>
            <person name="Egli S."/>
            <person name="Spatafora J.W."/>
            <person name="Grigoriev I.V."/>
            <person name="Martin F.M."/>
        </authorList>
    </citation>
    <scope>NUCLEOTIDE SEQUENCE [LARGE SCALE GENOMIC DNA]</scope>
    <source>
        <strain evidence="12 13">CBS 459.81</strain>
    </source>
</reference>
<feature type="transmembrane region" description="Helical" evidence="10">
    <location>
        <begin position="1015"/>
        <end position="1036"/>
    </location>
</feature>
<keyword evidence="8 10" id="KW-1133">Transmembrane helix</keyword>
<dbReference type="Gene3D" id="3.40.50.300">
    <property type="entry name" value="P-loop containing nucleotide triphosphate hydrolases"/>
    <property type="match status" value="2"/>
</dbReference>
<protein>
    <submittedName>
        <fullName evidence="12">ABC transporter</fullName>
    </submittedName>
</protein>